<organism evidence="5 6">
    <name type="scientific">Leucobacter iarius</name>
    <dbReference type="NCBI Taxonomy" id="333963"/>
    <lineage>
        <taxon>Bacteria</taxon>
        <taxon>Bacillati</taxon>
        <taxon>Actinomycetota</taxon>
        <taxon>Actinomycetes</taxon>
        <taxon>Micrococcales</taxon>
        <taxon>Microbacteriaceae</taxon>
        <taxon>Leucobacter</taxon>
    </lineage>
</organism>
<dbReference type="PANTHER" id="PTHR33392:SF6">
    <property type="entry name" value="POLYISOPRENYL-TEICHOIC ACID--PEPTIDOGLYCAN TEICHOIC ACID TRANSFERASE TAGU"/>
    <property type="match status" value="1"/>
</dbReference>
<dbReference type="PANTHER" id="PTHR33392">
    <property type="entry name" value="POLYISOPRENYL-TEICHOIC ACID--PEPTIDOGLYCAN TEICHOIC ACID TRANSFERASE TAGU"/>
    <property type="match status" value="1"/>
</dbReference>
<protein>
    <recommendedName>
        <fullName evidence="4">Cell envelope-related transcriptional attenuator domain-containing protein</fullName>
    </recommendedName>
</protein>
<keyword evidence="3" id="KW-0472">Membrane</keyword>
<dbReference type="EMBL" id="BAAAOB010000004">
    <property type="protein sequence ID" value="GAA1797528.1"/>
    <property type="molecule type" value="Genomic_DNA"/>
</dbReference>
<evidence type="ECO:0000256" key="1">
    <source>
        <dbReference type="ARBA" id="ARBA00006068"/>
    </source>
</evidence>
<dbReference type="InterPro" id="IPR004474">
    <property type="entry name" value="LytR_CpsA_psr"/>
</dbReference>
<feature type="compositionally biased region" description="Low complexity" evidence="2">
    <location>
        <begin position="359"/>
        <end position="393"/>
    </location>
</feature>
<accession>A0ABN2LU68</accession>
<dbReference type="Gene3D" id="3.40.630.190">
    <property type="entry name" value="LCP protein"/>
    <property type="match status" value="1"/>
</dbReference>
<reference evidence="5 6" key="1">
    <citation type="journal article" date="2019" name="Int. J. Syst. Evol. Microbiol.">
        <title>The Global Catalogue of Microorganisms (GCM) 10K type strain sequencing project: providing services to taxonomists for standard genome sequencing and annotation.</title>
        <authorList>
            <consortium name="The Broad Institute Genomics Platform"/>
            <consortium name="The Broad Institute Genome Sequencing Center for Infectious Disease"/>
            <person name="Wu L."/>
            <person name="Ma J."/>
        </authorList>
    </citation>
    <scope>NUCLEOTIDE SEQUENCE [LARGE SCALE GENOMIC DNA]</scope>
    <source>
        <strain evidence="5 6">JCM 14736</strain>
    </source>
</reference>
<dbReference type="NCBIfam" id="TIGR00350">
    <property type="entry name" value="lytR_cpsA_psr"/>
    <property type="match status" value="1"/>
</dbReference>
<dbReference type="RefSeq" id="WP_344033218.1">
    <property type="nucleotide sequence ID" value="NZ_BAAAOB010000004.1"/>
</dbReference>
<sequence length="416" mass="43380">MAKRRRDAAGEWASARHGKLRRSSAWLNSGRILLTMAVVVLLSGASIAAYAVWGLATSVHTVDGPDAVAAGEDSLKGEVNILLVGSDSRQGQAINDGETGELNDVTLLLHVSADHKSATVISFPRDLMIGIPACPAPGGGEIPAMSEQQLNSTLSEGGLPCVMLTIEKLTGLDIPYGGLITFDGVIGMSNALGGVEVCLAEPIVDPNTDLNLPKGEVTLKGMEALQFLRTRHGVGDGGDTSRISNQQIFMSSLVRKMKSADTLSNPLKVYALAKAGVENIKLTSNMASAGFLQALAGTVKDIDLDRITFVQYPSFPHPYQQGRLTPDEASATTLFDILKSGKPFEVAKVGEGVQTEGGTPTPTTTAPPATTQAPSTTAPSTTTPSTTTPPTTTKLPDNISGQSSATQTCSQGRTVL</sequence>
<keyword evidence="6" id="KW-1185">Reference proteome</keyword>
<feature type="compositionally biased region" description="Polar residues" evidence="2">
    <location>
        <begin position="399"/>
        <end position="416"/>
    </location>
</feature>
<dbReference type="Proteomes" id="UP001500851">
    <property type="component" value="Unassembled WGS sequence"/>
</dbReference>
<feature type="domain" description="Cell envelope-related transcriptional attenuator" evidence="4">
    <location>
        <begin position="103"/>
        <end position="259"/>
    </location>
</feature>
<evidence type="ECO:0000256" key="3">
    <source>
        <dbReference type="SAM" id="Phobius"/>
    </source>
</evidence>
<proteinExistence type="inferred from homology"/>
<comment type="similarity">
    <text evidence="1">Belongs to the LytR/CpsA/Psr (LCP) family.</text>
</comment>
<keyword evidence="3" id="KW-0812">Transmembrane</keyword>
<dbReference type="InterPro" id="IPR050922">
    <property type="entry name" value="LytR/CpsA/Psr_CW_biosynth"/>
</dbReference>
<gene>
    <name evidence="5" type="ORF">GCM10009768_28100</name>
</gene>
<evidence type="ECO:0000313" key="6">
    <source>
        <dbReference type="Proteomes" id="UP001500851"/>
    </source>
</evidence>
<keyword evidence="3" id="KW-1133">Transmembrane helix</keyword>
<evidence type="ECO:0000259" key="4">
    <source>
        <dbReference type="Pfam" id="PF03816"/>
    </source>
</evidence>
<feature type="region of interest" description="Disordered" evidence="2">
    <location>
        <begin position="351"/>
        <end position="416"/>
    </location>
</feature>
<evidence type="ECO:0000256" key="2">
    <source>
        <dbReference type="SAM" id="MobiDB-lite"/>
    </source>
</evidence>
<dbReference type="Pfam" id="PF03816">
    <property type="entry name" value="LytR_cpsA_psr"/>
    <property type="match status" value="1"/>
</dbReference>
<evidence type="ECO:0000313" key="5">
    <source>
        <dbReference type="EMBL" id="GAA1797528.1"/>
    </source>
</evidence>
<feature type="transmembrane region" description="Helical" evidence="3">
    <location>
        <begin position="32"/>
        <end position="53"/>
    </location>
</feature>
<comment type="caution">
    <text evidence="5">The sequence shown here is derived from an EMBL/GenBank/DDBJ whole genome shotgun (WGS) entry which is preliminary data.</text>
</comment>
<name>A0ABN2LU68_9MICO</name>